<dbReference type="EMBL" id="CP000538">
    <property type="protein sequence ID" value="EAQ73258.1"/>
    <property type="molecule type" value="Genomic_DNA"/>
</dbReference>
<evidence type="ECO:0000313" key="12">
    <source>
        <dbReference type="EMBL" id="EAQ73258.1"/>
    </source>
</evidence>
<dbReference type="GO" id="GO:0006099">
    <property type="term" value="P:tricarboxylic acid cycle"/>
    <property type="evidence" value="ECO:0007669"/>
    <property type="project" value="UniProtKB-UniPathway"/>
</dbReference>
<comment type="pathway">
    <text evidence="3">Carbohydrate metabolism; tricarboxylic acid cycle; oxaloacetate from (S)-malate (quinone route): step 1/1.</text>
</comment>
<dbReference type="Gene3D" id="3.50.50.60">
    <property type="entry name" value="FAD/NAD(P)-binding domain"/>
    <property type="match status" value="1"/>
</dbReference>
<keyword evidence="7" id="KW-0285">Flavoprotein</keyword>
<evidence type="ECO:0000256" key="5">
    <source>
        <dbReference type="ARBA" id="ARBA00013026"/>
    </source>
</evidence>
<evidence type="ECO:0000256" key="7">
    <source>
        <dbReference type="ARBA" id="ARBA00022630"/>
    </source>
</evidence>
<name>A0A0H3PAL7_CAMJJ</name>
<dbReference type="Pfam" id="PF06039">
    <property type="entry name" value="Mqo"/>
    <property type="match status" value="1"/>
</dbReference>
<dbReference type="Proteomes" id="UP000000646">
    <property type="component" value="Chromosome"/>
</dbReference>
<dbReference type="UniPathway" id="UPA00223">
    <property type="reaction ID" value="UER01008"/>
</dbReference>
<organism evidence="12 13">
    <name type="scientific">Campylobacter jejuni subsp. jejuni serotype O:23/36 (strain 81-176)</name>
    <dbReference type="NCBI Taxonomy" id="354242"/>
    <lineage>
        <taxon>Bacteria</taxon>
        <taxon>Pseudomonadati</taxon>
        <taxon>Campylobacterota</taxon>
        <taxon>Epsilonproteobacteria</taxon>
        <taxon>Campylobacterales</taxon>
        <taxon>Campylobacteraceae</taxon>
        <taxon>Campylobacter</taxon>
    </lineage>
</organism>
<evidence type="ECO:0000256" key="3">
    <source>
        <dbReference type="ARBA" id="ARBA00005012"/>
    </source>
</evidence>
<dbReference type="HOGENOM" id="CLU_613842_0_0_7"/>
<evidence type="ECO:0000256" key="10">
    <source>
        <dbReference type="ARBA" id="ARBA00030660"/>
    </source>
</evidence>
<evidence type="ECO:0000256" key="4">
    <source>
        <dbReference type="ARBA" id="ARBA00006389"/>
    </source>
</evidence>
<dbReference type="RefSeq" id="WP_002857491.1">
    <property type="nucleotide sequence ID" value="NC_008787.1"/>
</dbReference>
<keyword evidence="8" id="KW-0274">FAD</keyword>
<evidence type="ECO:0000256" key="1">
    <source>
        <dbReference type="ARBA" id="ARBA00001139"/>
    </source>
</evidence>
<dbReference type="PANTHER" id="PTHR43104:SF2">
    <property type="entry name" value="L-2-HYDROXYGLUTARATE DEHYDROGENASE, MITOCHONDRIAL"/>
    <property type="match status" value="1"/>
</dbReference>
<dbReference type="PANTHER" id="PTHR43104">
    <property type="entry name" value="L-2-HYDROXYGLUTARATE DEHYDROGENASE, MITOCHONDRIAL"/>
    <property type="match status" value="1"/>
</dbReference>
<keyword evidence="9" id="KW-0560">Oxidoreductase</keyword>
<dbReference type="GO" id="GO:0047545">
    <property type="term" value="F:(S)-2-hydroxyglutarate dehydrogenase activity"/>
    <property type="evidence" value="ECO:0007669"/>
    <property type="project" value="TreeGrafter"/>
</dbReference>
<dbReference type="KEGG" id="cjj:CJJ81176_0416"/>
<evidence type="ECO:0000256" key="9">
    <source>
        <dbReference type="ARBA" id="ARBA00023002"/>
    </source>
</evidence>
<dbReference type="eggNOG" id="COG0579">
    <property type="taxonomic scope" value="Bacteria"/>
</dbReference>
<keyword evidence="6" id="KW-0816">Tricarboxylic acid cycle</keyword>
<evidence type="ECO:0000256" key="8">
    <source>
        <dbReference type="ARBA" id="ARBA00022827"/>
    </source>
</evidence>
<dbReference type="EC" id="1.1.5.4" evidence="5"/>
<dbReference type="GO" id="GO:0005737">
    <property type="term" value="C:cytoplasm"/>
    <property type="evidence" value="ECO:0007669"/>
    <property type="project" value="TreeGrafter"/>
</dbReference>
<dbReference type="SUPFAM" id="SSF51905">
    <property type="entry name" value="FAD/NAD(P)-binding domain"/>
    <property type="match status" value="1"/>
</dbReference>
<comment type="similarity">
    <text evidence="4">Belongs to the MQO family.</text>
</comment>
<evidence type="ECO:0000313" key="13">
    <source>
        <dbReference type="Proteomes" id="UP000000646"/>
    </source>
</evidence>
<dbReference type="AlphaFoldDB" id="A0A0H3PAL7"/>
<evidence type="ECO:0000256" key="2">
    <source>
        <dbReference type="ARBA" id="ARBA00001974"/>
    </source>
</evidence>
<comment type="catalytic activity">
    <reaction evidence="1">
        <text>(S)-malate + a quinone = a quinol + oxaloacetate</text>
        <dbReference type="Rhea" id="RHEA:46012"/>
        <dbReference type="ChEBI" id="CHEBI:15589"/>
        <dbReference type="ChEBI" id="CHEBI:16452"/>
        <dbReference type="ChEBI" id="CHEBI:24646"/>
        <dbReference type="ChEBI" id="CHEBI:132124"/>
        <dbReference type="EC" id="1.1.5.4"/>
    </reaction>
</comment>
<comment type="cofactor">
    <cofactor evidence="2">
        <name>FAD</name>
        <dbReference type="ChEBI" id="CHEBI:57692"/>
    </cofactor>
</comment>
<evidence type="ECO:0000256" key="6">
    <source>
        <dbReference type="ARBA" id="ARBA00022532"/>
    </source>
</evidence>
<dbReference type="InterPro" id="IPR006231">
    <property type="entry name" value="MQO"/>
</dbReference>
<reference evidence="13" key="1">
    <citation type="submission" date="2006-12" db="EMBL/GenBank/DDBJ databases">
        <authorList>
            <person name="Fouts D.E."/>
            <person name="Nelson K.E."/>
            <person name="Sebastian Y."/>
        </authorList>
    </citation>
    <scope>NUCLEOTIDE SEQUENCE [LARGE SCALE GENOMIC DNA]</scope>
    <source>
        <strain evidence="13">81-176</strain>
    </source>
</reference>
<dbReference type="InterPro" id="IPR036188">
    <property type="entry name" value="FAD/NAD-bd_sf"/>
</dbReference>
<gene>
    <name evidence="12" type="ordered locus">CJJ81176_0416</name>
</gene>
<sequence>MSQQEFDVLVIGAGISGAALFYELARYTNIKNIALIEKYNTAATLNSKGTSNSQTIHCGDIETNYTLEKARKVKRTADMIVKYGLMQNAQNNFMFSHQKMALAVGDIECDYMKKRYEEFKELYPYVKFFDKAKIKQIEPKVVLGEDCNQDRPENICAMGVESGEVFTTVDFGKMSINLIEQAQKQNKNTFVAFNQEIIHIEKKDDIFILKTSNHQEYHAKSVVVNAGAHSLYLAHKMNLGMDKSCWPVAGSFYLTKQKLLNGKVYMVQNPKLPFAALHGDPDLLADMNTRFGPTALVIPKLERYHGLKSVPEFFEALKLDKTVLKVTFNMFKDATIRNYIFYNYLFELPFVDKSLFVKDAKKIVPSLKASDIYYAKGFGGVRPQVIDKTKGELMLGEASITETPGIIFNMTPSPGATSCLGNAERDAKLVCNYLGMEFNEDKFSSELL</sequence>
<protein>
    <recommendedName>
        <fullName evidence="5">malate dehydrogenase (quinone)</fullName>
        <ecNumber evidence="5">1.1.5.4</ecNumber>
    </recommendedName>
    <alternativeName>
        <fullName evidence="11">MQO</fullName>
    </alternativeName>
    <alternativeName>
        <fullName evidence="10">Malate dehydrogenase [quinone]</fullName>
    </alternativeName>
</protein>
<accession>A0A0H3PAL7</accession>
<evidence type="ECO:0000256" key="11">
    <source>
        <dbReference type="ARBA" id="ARBA00031550"/>
    </source>
</evidence>
<dbReference type="GO" id="GO:0008924">
    <property type="term" value="F:L-malate dehydrogenase (quinone) activity"/>
    <property type="evidence" value="ECO:0007669"/>
    <property type="project" value="UniProtKB-EC"/>
</dbReference>
<proteinExistence type="inferred from homology"/>
<dbReference type="Gene3D" id="3.30.9.10">
    <property type="entry name" value="D-Amino Acid Oxidase, subunit A, domain 2"/>
    <property type="match status" value="1"/>
</dbReference>